<accession>A0A0F8YF02</accession>
<name>A0A0F8YF02_9ZZZZ</name>
<feature type="non-terminal residue" evidence="2">
    <location>
        <position position="402"/>
    </location>
</feature>
<feature type="non-terminal residue" evidence="2">
    <location>
        <position position="1"/>
    </location>
</feature>
<feature type="transmembrane region" description="Helical" evidence="1">
    <location>
        <begin position="21"/>
        <end position="41"/>
    </location>
</feature>
<comment type="caution">
    <text evidence="2">The sequence shown here is derived from an EMBL/GenBank/DDBJ whole genome shotgun (WGS) entry which is preliminary data.</text>
</comment>
<keyword evidence="1" id="KW-0812">Transmembrane</keyword>
<dbReference type="AlphaFoldDB" id="A0A0F8YF02"/>
<protein>
    <submittedName>
        <fullName evidence="2">Uncharacterized protein</fullName>
    </submittedName>
</protein>
<proteinExistence type="predicted"/>
<gene>
    <name evidence="2" type="ORF">LCGC14_2827900</name>
</gene>
<sequence length="402" mass="46106">NYNIKWTKNSMMKLTSLKKKSSSVLIFIFVIFSSTCFIIFLNHNPYSYSPVNEKDTIKELKEPKIPLTAAQESLTTVWLKNPRFDEDPIEPIWYSEVDGDLWDVEAISDPVSDYVNLSTLGDSGTFSIDEPLNNTYWTAYKNPDLYILPDRYEINSSGLYVYHQWNENINQTRNRPSVHWKRTITMPVNMSDYIITSASLEVKFNATVTVSPHNGGGIDRLGDSDLYDYSTGDYSEFYALISDDEENNTPIRVAYNHTGNLGKDSNPTISNYPDTPMNIVPENVLINILTTTLQNDGYNFTITLGIDIYCEDNEIGVDIDRWNSLIIRSLNLTISYEKKIDQYTSVSWNQDCDKISDISTDTVIINEAKLNFKYKIDKNWTKSSPNSEIRVYINNNKLSETI</sequence>
<dbReference type="EMBL" id="LAZR01053779">
    <property type="protein sequence ID" value="KKK79997.1"/>
    <property type="molecule type" value="Genomic_DNA"/>
</dbReference>
<keyword evidence="1" id="KW-0472">Membrane</keyword>
<reference evidence="2" key="1">
    <citation type="journal article" date="2015" name="Nature">
        <title>Complex archaea that bridge the gap between prokaryotes and eukaryotes.</title>
        <authorList>
            <person name="Spang A."/>
            <person name="Saw J.H."/>
            <person name="Jorgensen S.L."/>
            <person name="Zaremba-Niedzwiedzka K."/>
            <person name="Martijn J."/>
            <person name="Lind A.E."/>
            <person name="van Eijk R."/>
            <person name="Schleper C."/>
            <person name="Guy L."/>
            <person name="Ettema T.J."/>
        </authorList>
    </citation>
    <scope>NUCLEOTIDE SEQUENCE</scope>
</reference>
<evidence type="ECO:0000256" key="1">
    <source>
        <dbReference type="SAM" id="Phobius"/>
    </source>
</evidence>
<organism evidence="2">
    <name type="scientific">marine sediment metagenome</name>
    <dbReference type="NCBI Taxonomy" id="412755"/>
    <lineage>
        <taxon>unclassified sequences</taxon>
        <taxon>metagenomes</taxon>
        <taxon>ecological metagenomes</taxon>
    </lineage>
</organism>
<evidence type="ECO:0000313" key="2">
    <source>
        <dbReference type="EMBL" id="KKK79997.1"/>
    </source>
</evidence>
<keyword evidence="1" id="KW-1133">Transmembrane helix</keyword>